<dbReference type="EMBL" id="OFSN01000001">
    <property type="protein sequence ID" value="SOY40496.1"/>
    <property type="molecule type" value="Genomic_DNA"/>
</dbReference>
<evidence type="ECO:0000313" key="2">
    <source>
        <dbReference type="EMBL" id="SOY40496.1"/>
    </source>
</evidence>
<evidence type="ECO:0000256" key="1">
    <source>
        <dbReference type="SAM" id="MobiDB-lite"/>
    </source>
</evidence>
<accession>A0A375BA14</accession>
<comment type="caution">
    <text evidence="2">The sequence shown here is derived from an EMBL/GenBank/DDBJ whole genome shotgun (WGS) entry which is preliminary data.</text>
</comment>
<feature type="region of interest" description="Disordered" evidence="1">
    <location>
        <begin position="34"/>
        <end position="56"/>
    </location>
</feature>
<gene>
    <name evidence="2" type="ORF">CBM2586_A10461</name>
</gene>
<dbReference type="AlphaFoldDB" id="A0A375BA14"/>
<organism evidence="2">
    <name type="scientific">Cupriavidus taiwanensis</name>
    <dbReference type="NCBI Taxonomy" id="164546"/>
    <lineage>
        <taxon>Bacteria</taxon>
        <taxon>Pseudomonadati</taxon>
        <taxon>Pseudomonadota</taxon>
        <taxon>Betaproteobacteria</taxon>
        <taxon>Burkholderiales</taxon>
        <taxon>Burkholderiaceae</taxon>
        <taxon>Cupriavidus</taxon>
    </lineage>
</organism>
<protein>
    <submittedName>
        <fullName evidence="2">Uncharacterized protein</fullName>
    </submittedName>
</protein>
<reference evidence="2" key="1">
    <citation type="submission" date="2018-01" db="EMBL/GenBank/DDBJ databases">
        <authorList>
            <person name="Clerissi C."/>
        </authorList>
    </citation>
    <scope>NUCLEOTIDE SEQUENCE</scope>
    <source>
        <strain evidence="2">Cupriavidus taiwanensis LMG 19430</strain>
    </source>
</reference>
<proteinExistence type="predicted"/>
<sequence>MPGRADLMTGLRARGSQGQGPWLATINAAKEVGSAPHATTAVDGAGTRNPARNPANPDLAATLDTQMPVGFFYARSPRAGFHD</sequence>
<name>A0A375BA14_9BURK</name>
<dbReference type="Proteomes" id="UP000257016">
    <property type="component" value="Unassembled WGS sequence"/>
</dbReference>